<dbReference type="PANTHER" id="PTHR11108:SF1">
    <property type="entry name" value="FERROCHELATASE, MITOCHONDRIAL"/>
    <property type="match status" value="1"/>
</dbReference>
<proteinExistence type="inferred from homology"/>
<dbReference type="InterPro" id="IPR001015">
    <property type="entry name" value="Ferrochelatase"/>
</dbReference>
<dbReference type="PROSITE" id="PS00534">
    <property type="entry name" value="FERROCHELATASE"/>
    <property type="match status" value="1"/>
</dbReference>
<evidence type="ECO:0000256" key="2">
    <source>
        <dbReference type="ARBA" id="ARBA00023004"/>
    </source>
</evidence>
<protein>
    <recommendedName>
        <fullName evidence="7 8">Ferrochelatase</fullName>
        <ecNumber evidence="7 8">4.98.1.1</ecNumber>
    </recommendedName>
    <alternativeName>
        <fullName evidence="7">Heme synthase</fullName>
    </alternativeName>
    <alternativeName>
        <fullName evidence="7">Protoheme ferro-lyase</fullName>
    </alternativeName>
</protein>
<accession>A0A0F3NQB7</accession>
<keyword evidence="10" id="KW-1185">Reference proteome</keyword>
<comment type="similarity">
    <text evidence="1 7 8">Belongs to the ferrochelatase family.</text>
</comment>
<dbReference type="OrthoDB" id="9809741at2"/>
<comment type="subcellular location">
    <subcellularLocation>
        <location evidence="7 8">Cytoplasm</location>
    </subcellularLocation>
</comment>
<gene>
    <name evidence="7 9" type="primary">hemH</name>
    <name evidence="9" type="ORF">NLO413_0450</name>
</gene>
<evidence type="ECO:0000256" key="3">
    <source>
        <dbReference type="ARBA" id="ARBA00023133"/>
    </source>
</evidence>
<evidence type="ECO:0000256" key="8">
    <source>
        <dbReference type="RuleBase" id="RU000607"/>
    </source>
</evidence>
<comment type="function">
    <text evidence="7 8">Catalyzes the ferrous insertion into protoporphyrin IX.</text>
</comment>
<keyword evidence="2 7" id="KW-0408">Iron</keyword>
<dbReference type="NCBIfam" id="TIGR00109">
    <property type="entry name" value="hemH"/>
    <property type="match status" value="1"/>
</dbReference>
<dbReference type="UniPathway" id="UPA00252">
    <property type="reaction ID" value="UER00325"/>
</dbReference>
<keyword evidence="7" id="KW-0479">Metal-binding</keyword>
<name>A0A0F3NQB7_9RICK</name>
<dbReference type="CDD" id="cd03411">
    <property type="entry name" value="Ferrochelatase_N"/>
    <property type="match status" value="1"/>
</dbReference>
<dbReference type="CDD" id="cd00419">
    <property type="entry name" value="Ferrochelatase_C"/>
    <property type="match status" value="1"/>
</dbReference>
<dbReference type="PANTHER" id="PTHR11108">
    <property type="entry name" value="FERROCHELATASE"/>
    <property type="match status" value="1"/>
</dbReference>
<dbReference type="SUPFAM" id="SSF53800">
    <property type="entry name" value="Chelatase"/>
    <property type="match status" value="1"/>
</dbReference>
<comment type="caution">
    <text evidence="9">The sequence shown here is derived from an EMBL/GenBank/DDBJ whole genome shotgun (WGS) entry which is preliminary data.</text>
</comment>
<dbReference type="RefSeq" id="WP_084229798.1">
    <property type="nucleotide sequence ID" value="NZ_LANX01000001.1"/>
</dbReference>
<evidence type="ECO:0000313" key="9">
    <source>
        <dbReference type="EMBL" id="KJV69074.1"/>
    </source>
</evidence>
<dbReference type="AlphaFoldDB" id="A0A0F3NQB7"/>
<evidence type="ECO:0000256" key="7">
    <source>
        <dbReference type="HAMAP-Rule" id="MF_00323"/>
    </source>
</evidence>
<organism evidence="9 10">
    <name type="scientific">Candidatus Neoehrlichia procyonis str. RAC413</name>
    <dbReference type="NCBI Taxonomy" id="1359163"/>
    <lineage>
        <taxon>Bacteria</taxon>
        <taxon>Pseudomonadati</taxon>
        <taxon>Pseudomonadota</taxon>
        <taxon>Alphaproteobacteria</taxon>
        <taxon>Rickettsiales</taxon>
        <taxon>Anaplasmataceae</taxon>
        <taxon>Candidatus Neoehrlichia</taxon>
    </lineage>
</organism>
<comment type="pathway">
    <text evidence="7 8">Porphyrin-containing compound metabolism; protoheme biosynthesis; protoheme from protoporphyrin-IX: step 1/1.</text>
</comment>
<comment type="catalytic activity">
    <reaction evidence="6">
        <text>Fe-coproporphyrin III + 2 H(+) = coproporphyrin III + Fe(2+)</text>
        <dbReference type="Rhea" id="RHEA:49572"/>
        <dbReference type="ChEBI" id="CHEBI:15378"/>
        <dbReference type="ChEBI" id="CHEBI:29033"/>
        <dbReference type="ChEBI" id="CHEBI:68438"/>
        <dbReference type="ChEBI" id="CHEBI:131725"/>
        <dbReference type="EC" id="4.99.1.9"/>
    </reaction>
    <physiologicalReaction direction="right-to-left" evidence="6">
        <dbReference type="Rhea" id="RHEA:49574"/>
    </physiologicalReaction>
</comment>
<dbReference type="InterPro" id="IPR033644">
    <property type="entry name" value="Ferrochelatase_C"/>
</dbReference>
<feature type="binding site" evidence="7">
    <location>
        <position position="198"/>
    </location>
    <ligand>
        <name>Fe(2+)</name>
        <dbReference type="ChEBI" id="CHEBI:29033"/>
    </ligand>
</feature>
<dbReference type="GO" id="GO:0006783">
    <property type="term" value="P:heme biosynthetic process"/>
    <property type="evidence" value="ECO:0007669"/>
    <property type="project" value="UniProtKB-UniRule"/>
</dbReference>
<keyword evidence="3 7" id="KW-0350">Heme biosynthesis</keyword>
<dbReference type="EMBL" id="LANX01000001">
    <property type="protein sequence ID" value="KJV69074.1"/>
    <property type="molecule type" value="Genomic_DNA"/>
</dbReference>
<keyword evidence="5 7" id="KW-0627">Porphyrin biosynthesis</keyword>
<dbReference type="HAMAP" id="MF_00323">
    <property type="entry name" value="Ferrochelatase"/>
    <property type="match status" value="1"/>
</dbReference>
<keyword evidence="4 7" id="KW-0456">Lyase</keyword>
<evidence type="ECO:0000256" key="1">
    <source>
        <dbReference type="ARBA" id="ARBA00007718"/>
    </source>
</evidence>
<dbReference type="InterPro" id="IPR033659">
    <property type="entry name" value="Ferrochelatase_N"/>
</dbReference>
<dbReference type="PATRIC" id="fig|1359163.3.peg.438"/>
<dbReference type="Pfam" id="PF00762">
    <property type="entry name" value="Ferrochelatase"/>
    <property type="match status" value="1"/>
</dbReference>
<evidence type="ECO:0000313" key="10">
    <source>
        <dbReference type="Proteomes" id="UP000033562"/>
    </source>
</evidence>
<evidence type="ECO:0000256" key="5">
    <source>
        <dbReference type="ARBA" id="ARBA00023244"/>
    </source>
</evidence>
<comment type="catalytic activity">
    <reaction evidence="7 8">
        <text>heme b + 2 H(+) = protoporphyrin IX + Fe(2+)</text>
        <dbReference type="Rhea" id="RHEA:22584"/>
        <dbReference type="ChEBI" id="CHEBI:15378"/>
        <dbReference type="ChEBI" id="CHEBI:29033"/>
        <dbReference type="ChEBI" id="CHEBI:57306"/>
        <dbReference type="ChEBI" id="CHEBI:60344"/>
        <dbReference type="EC" id="4.98.1.1"/>
    </reaction>
</comment>
<dbReference type="STRING" id="1359163.NLO413_0450"/>
<dbReference type="GO" id="GO:0005737">
    <property type="term" value="C:cytoplasm"/>
    <property type="evidence" value="ECO:0007669"/>
    <property type="project" value="UniProtKB-SubCell"/>
</dbReference>
<dbReference type="GO" id="GO:0046872">
    <property type="term" value="F:metal ion binding"/>
    <property type="evidence" value="ECO:0007669"/>
    <property type="project" value="UniProtKB-KW"/>
</dbReference>
<keyword evidence="7 8" id="KW-0963">Cytoplasm</keyword>
<feature type="binding site" evidence="7">
    <location>
        <position position="278"/>
    </location>
    <ligand>
        <name>Fe(2+)</name>
        <dbReference type="ChEBI" id="CHEBI:29033"/>
    </ligand>
</feature>
<reference evidence="9 10" key="1">
    <citation type="submission" date="2015-02" db="EMBL/GenBank/DDBJ databases">
        <title>Genome Sequencing of Rickettsiales.</title>
        <authorList>
            <person name="Daugherty S.C."/>
            <person name="Su Q."/>
            <person name="Abolude K."/>
            <person name="Beier-Sexton M."/>
            <person name="Carlyon J.A."/>
            <person name="Carter R."/>
            <person name="Day N.P."/>
            <person name="Dumler S.J."/>
            <person name="Dyachenko V."/>
            <person name="Godinez A."/>
            <person name="Kurtti T.J."/>
            <person name="Lichay M."/>
            <person name="Mullins K.E."/>
            <person name="Ott S."/>
            <person name="Pappas-Brown V."/>
            <person name="Paris D.H."/>
            <person name="Patel P."/>
            <person name="Richards A.L."/>
            <person name="Sadzewicz L."/>
            <person name="Sears K."/>
            <person name="Seidman D."/>
            <person name="Sengamalay N."/>
            <person name="Stenos J."/>
            <person name="Tallon L.J."/>
            <person name="Vincent G."/>
            <person name="Fraser C.M."/>
            <person name="Munderloh U."/>
            <person name="Dunning-Hotopp J.C."/>
        </authorList>
    </citation>
    <scope>NUCLEOTIDE SEQUENCE [LARGE SCALE GENOMIC DNA]</scope>
    <source>
        <strain evidence="9 10">RAC413</strain>
    </source>
</reference>
<dbReference type="InterPro" id="IPR019772">
    <property type="entry name" value="Ferrochelatase_AS"/>
</dbReference>
<sequence length="346" mass="40581">MKKKVAVVLFNLGGPEKLSDVKSFLFSLFYDKNIICIINPFRFLIAKLIAYYREKSAIKIYKKLTNEKSPLLEETNLQAVTLEKYLNFNQNNNIYKVFVCMRHTKPCAKTIVSSVINFLPHKIILLPLYPQYSSTTTLSSIKDWHYHISKSKHQFPTKIICCYYNNSYYIKAYCQLIHKEYTRAITIHNSPRILFSAHSLPISIVKKGDPYHKQIQYSASMIVKTLNIKSLDWIVCYQSKIGYLKWLEPCTKSEILRAQQDNVPIIIVPISFVSENSETLFELDIEYRSLLPQTLYFRVPTLKINKLFIQCLKDLCTNNQTQHSQLQCSNNYKMCWHNMQEKIIKL</sequence>
<dbReference type="Gene3D" id="3.40.50.1400">
    <property type="match status" value="2"/>
</dbReference>
<dbReference type="Proteomes" id="UP000033562">
    <property type="component" value="Unassembled WGS sequence"/>
</dbReference>
<dbReference type="GO" id="GO:0004325">
    <property type="term" value="F:ferrochelatase activity"/>
    <property type="evidence" value="ECO:0007669"/>
    <property type="project" value="UniProtKB-UniRule"/>
</dbReference>
<evidence type="ECO:0000256" key="6">
    <source>
        <dbReference type="ARBA" id="ARBA00024536"/>
    </source>
</evidence>
<dbReference type="EC" id="4.98.1.1" evidence="7 8"/>
<evidence type="ECO:0000256" key="4">
    <source>
        <dbReference type="ARBA" id="ARBA00023239"/>
    </source>
</evidence>